<dbReference type="EMBL" id="CAJNON010001816">
    <property type="protein sequence ID" value="CAF1487107.1"/>
    <property type="molecule type" value="Genomic_DNA"/>
</dbReference>
<name>A0A819P1G0_9BILA</name>
<evidence type="ECO:0000313" key="2">
    <source>
        <dbReference type="EMBL" id="CAF4001319.1"/>
    </source>
</evidence>
<accession>A0A819P1G0</accession>
<gene>
    <name evidence="2" type="ORF">OKA104_LOCUS29802</name>
    <name evidence="1" type="ORF">VCS650_LOCUS41497</name>
</gene>
<organism evidence="2 3">
    <name type="scientific">Adineta steineri</name>
    <dbReference type="NCBI Taxonomy" id="433720"/>
    <lineage>
        <taxon>Eukaryota</taxon>
        <taxon>Metazoa</taxon>
        <taxon>Spiralia</taxon>
        <taxon>Gnathifera</taxon>
        <taxon>Rotifera</taxon>
        <taxon>Eurotatoria</taxon>
        <taxon>Bdelloidea</taxon>
        <taxon>Adinetida</taxon>
        <taxon>Adinetidae</taxon>
        <taxon>Adineta</taxon>
    </lineage>
</organism>
<comment type="caution">
    <text evidence="2">The sequence shown here is derived from an EMBL/GenBank/DDBJ whole genome shotgun (WGS) entry which is preliminary data.</text>
</comment>
<reference evidence="2" key="1">
    <citation type="submission" date="2021-02" db="EMBL/GenBank/DDBJ databases">
        <authorList>
            <person name="Nowell W R."/>
        </authorList>
    </citation>
    <scope>NUCLEOTIDE SEQUENCE</scope>
</reference>
<dbReference type="AlphaFoldDB" id="A0A819P1G0"/>
<dbReference type="InterPro" id="IPR015943">
    <property type="entry name" value="WD40/YVTN_repeat-like_dom_sf"/>
</dbReference>
<evidence type="ECO:0000313" key="1">
    <source>
        <dbReference type="EMBL" id="CAF1487107.1"/>
    </source>
</evidence>
<dbReference type="Proteomes" id="UP000663891">
    <property type="component" value="Unassembled WGS sequence"/>
</dbReference>
<dbReference type="EMBL" id="CAJOAY010003088">
    <property type="protein sequence ID" value="CAF4001319.1"/>
    <property type="molecule type" value="Genomic_DNA"/>
</dbReference>
<dbReference type="SUPFAM" id="SSF50978">
    <property type="entry name" value="WD40 repeat-like"/>
    <property type="match status" value="1"/>
</dbReference>
<dbReference type="OrthoDB" id="9984207at2759"/>
<dbReference type="Gene3D" id="2.130.10.10">
    <property type="entry name" value="YVTN repeat-like/Quinoprotein amine dehydrogenase"/>
    <property type="match status" value="1"/>
</dbReference>
<protein>
    <submittedName>
        <fullName evidence="2">Uncharacterized protein</fullName>
    </submittedName>
</protein>
<sequence>MSDRRQRIYTVLNKCATMIEETSNPLNSSINTSNIDPLLGVTNMCLSSLENPSASKARLHQLLSQVEKEFEAVLLENVALRKELERYGGLNNNNNNAHVITTTKLRIANIFLMVKNRVVLRTGNQPDELSFSSTNQHNRYFGSASADKTSVIWSRKTGRSLIQYQGHRGTSGDHEVHIWKYSLDENKDDEDEDNEMITQIIRSSLLTLRGDDDLSCADWLQRDQIVLAS</sequence>
<dbReference type="InterPro" id="IPR036322">
    <property type="entry name" value="WD40_repeat_dom_sf"/>
</dbReference>
<dbReference type="Proteomes" id="UP000663881">
    <property type="component" value="Unassembled WGS sequence"/>
</dbReference>
<evidence type="ECO:0000313" key="3">
    <source>
        <dbReference type="Proteomes" id="UP000663881"/>
    </source>
</evidence>
<proteinExistence type="predicted"/>